<sequence length="132" mass="14973">MEQEYLLLDRDGYPLGWPKHGYPGPKGPYYCGVGADKVFGREIVNAHYRACLYAGLHIFGINAEVTPGQWEFQLGTCRGISMGDELWMARYLLHRIAEQFGVSVTFHPRPQVSQKASLLFQPHCETAEKKTK</sequence>
<evidence type="ECO:0000256" key="9">
    <source>
        <dbReference type="RuleBase" id="RU000384"/>
    </source>
</evidence>
<name>A0A0B1TCL5_OESDE</name>
<proteinExistence type="inferred from homology"/>
<dbReference type="EMBL" id="KN550567">
    <property type="protein sequence ID" value="KHJ93861.1"/>
    <property type="molecule type" value="Genomic_DNA"/>
</dbReference>
<comment type="subcellular location">
    <subcellularLocation>
        <location evidence="1">Cytoplasm</location>
    </subcellularLocation>
</comment>
<keyword evidence="5 11" id="KW-0436">Ligase</keyword>
<evidence type="ECO:0000256" key="8">
    <source>
        <dbReference type="PROSITE-ProRule" id="PRU01331"/>
    </source>
</evidence>
<dbReference type="SUPFAM" id="SSF55931">
    <property type="entry name" value="Glutamine synthetase/guanido kinase"/>
    <property type="match status" value="1"/>
</dbReference>
<protein>
    <recommendedName>
        <fullName evidence="3">glutamine synthetase</fullName>
        <ecNumber evidence="3">6.3.1.2</ecNumber>
    </recommendedName>
</protein>
<dbReference type="AlphaFoldDB" id="A0A0B1TCL5"/>
<dbReference type="InterPro" id="IPR014746">
    <property type="entry name" value="Gln_synth/guanido_kin_cat_dom"/>
</dbReference>
<dbReference type="FunFam" id="3.30.590.10:FF:000011">
    <property type="entry name" value="Glutamine synthetase"/>
    <property type="match status" value="1"/>
</dbReference>
<keyword evidence="6" id="KW-0547">Nucleotide-binding</keyword>
<keyword evidence="7" id="KW-0067">ATP-binding</keyword>
<evidence type="ECO:0000256" key="2">
    <source>
        <dbReference type="ARBA" id="ARBA00009897"/>
    </source>
</evidence>
<keyword evidence="12" id="KW-1185">Reference proteome</keyword>
<evidence type="ECO:0000256" key="6">
    <source>
        <dbReference type="ARBA" id="ARBA00022741"/>
    </source>
</evidence>
<dbReference type="GO" id="GO:0006542">
    <property type="term" value="P:glutamine biosynthetic process"/>
    <property type="evidence" value="ECO:0007669"/>
    <property type="project" value="TreeGrafter"/>
</dbReference>
<accession>A0A0B1TCL5</accession>
<dbReference type="GO" id="GO:0005737">
    <property type="term" value="C:cytoplasm"/>
    <property type="evidence" value="ECO:0007669"/>
    <property type="project" value="UniProtKB-SubCell"/>
</dbReference>
<dbReference type="Pfam" id="PF00120">
    <property type="entry name" value="Gln-synt_C"/>
    <property type="match status" value="1"/>
</dbReference>
<gene>
    <name evidence="11" type="ORF">OESDEN_06216</name>
</gene>
<evidence type="ECO:0000256" key="4">
    <source>
        <dbReference type="ARBA" id="ARBA00022490"/>
    </source>
</evidence>
<dbReference type="GO" id="GO:0004356">
    <property type="term" value="F:glutamine synthetase activity"/>
    <property type="evidence" value="ECO:0007669"/>
    <property type="project" value="UniProtKB-EC"/>
</dbReference>
<dbReference type="Gene3D" id="3.30.590.10">
    <property type="entry name" value="Glutamine synthetase/guanido kinase, catalytic domain"/>
    <property type="match status" value="1"/>
</dbReference>
<evidence type="ECO:0000259" key="10">
    <source>
        <dbReference type="PROSITE" id="PS51987"/>
    </source>
</evidence>
<dbReference type="PANTHER" id="PTHR20852:SF96">
    <property type="entry name" value="GLUTAMINE SYNTHETASE-RELATED"/>
    <property type="match status" value="1"/>
</dbReference>
<evidence type="ECO:0000256" key="1">
    <source>
        <dbReference type="ARBA" id="ARBA00004496"/>
    </source>
</evidence>
<dbReference type="PROSITE" id="PS51987">
    <property type="entry name" value="GS_CATALYTIC"/>
    <property type="match status" value="1"/>
</dbReference>
<evidence type="ECO:0000313" key="12">
    <source>
        <dbReference type="Proteomes" id="UP000053660"/>
    </source>
</evidence>
<evidence type="ECO:0000256" key="5">
    <source>
        <dbReference type="ARBA" id="ARBA00022598"/>
    </source>
</evidence>
<evidence type="ECO:0000256" key="3">
    <source>
        <dbReference type="ARBA" id="ARBA00012937"/>
    </source>
</evidence>
<feature type="domain" description="GS catalytic" evidence="10">
    <location>
        <begin position="1"/>
        <end position="132"/>
    </location>
</feature>
<evidence type="ECO:0000313" key="11">
    <source>
        <dbReference type="EMBL" id="KHJ93861.1"/>
    </source>
</evidence>
<comment type="similarity">
    <text evidence="2 8 9">Belongs to the glutamine synthetase family.</text>
</comment>
<evidence type="ECO:0000256" key="7">
    <source>
        <dbReference type="ARBA" id="ARBA00022840"/>
    </source>
</evidence>
<dbReference type="GO" id="GO:0005524">
    <property type="term" value="F:ATP binding"/>
    <property type="evidence" value="ECO:0007669"/>
    <property type="project" value="UniProtKB-KW"/>
</dbReference>
<dbReference type="InterPro" id="IPR050292">
    <property type="entry name" value="Glutamine_Synthetase"/>
</dbReference>
<organism evidence="11 12">
    <name type="scientific">Oesophagostomum dentatum</name>
    <name type="common">Nodular worm</name>
    <dbReference type="NCBI Taxonomy" id="61180"/>
    <lineage>
        <taxon>Eukaryota</taxon>
        <taxon>Metazoa</taxon>
        <taxon>Ecdysozoa</taxon>
        <taxon>Nematoda</taxon>
        <taxon>Chromadorea</taxon>
        <taxon>Rhabditida</taxon>
        <taxon>Rhabditina</taxon>
        <taxon>Rhabditomorpha</taxon>
        <taxon>Strongyloidea</taxon>
        <taxon>Strongylidae</taxon>
        <taxon>Oesophagostomum</taxon>
    </lineage>
</organism>
<dbReference type="InterPro" id="IPR008146">
    <property type="entry name" value="Gln_synth_cat_dom"/>
</dbReference>
<dbReference type="PANTHER" id="PTHR20852">
    <property type="entry name" value="GLUTAMINE SYNTHETASE"/>
    <property type="match status" value="1"/>
</dbReference>
<dbReference type="SMART" id="SM01230">
    <property type="entry name" value="Gln-synt_C"/>
    <property type="match status" value="1"/>
</dbReference>
<dbReference type="OrthoDB" id="1936100at2759"/>
<reference evidence="11 12" key="1">
    <citation type="submission" date="2014-03" db="EMBL/GenBank/DDBJ databases">
        <title>Draft genome of the hookworm Oesophagostomum dentatum.</title>
        <authorList>
            <person name="Mitreva M."/>
        </authorList>
    </citation>
    <scope>NUCLEOTIDE SEQUENCE [LARGE SCALE GENOMIC DNA]</scope>
    <source>
        <strain evidence="11 12">OD-Hann</strain>
    </source>
</reference>
<dbReference type="Proteomes" id="UP000053660">
    <property type="component" value="Unassembled WGS sequence"/>
</dbReference>
<dbReference type="EC" id="6.3.1.2" evidence="3"/>
<keyword evidence="4" id="KW-0963">Cytoplasm</keyword>